<feature type="domain" description="Serine-threonine/tyrosine-protein kinase catalytic" evidence="21">
    <location>
        <begin position="628"/>
        <end position="680"/>
    </location>
</feature>
<comment type="caution">
    <text evidence="23">The sequence shown here is derived from an EMBL/GenBank/DDBJ whole genome shotgun (WGS) entry which is preliminary data.</text>
</comment>
<keyword evidence="11" id="KW-0418">Kinase</keyword>
<dbReference type="PROSITE" id="PS00107">
    <property type="entry name" value="PROTEIN_KINASE_ATP"/>
    <property type="match status" value="1"/>
</dbReference>
<evidence type="ECO:0000256" key="17">
    <source>
        <dbReference type="ARBA" id="ARBA00048679"/>
    </source>
</evidence>
<evidence type="ECO:0000256" key="13">
    <source>
        <dbReference type="ARBA" id="ARBA00022989"/>
    </source>
</evidence>
<feature type="transmembrane region" description="Helical" evidence="19">
    <location>
        <begin position="569"/>
        <end position="591"/>
    </location>
</feature>
<dbReference type="FunFam" id="3.80.10.10:FF:000095">
    <property type="entry name" value="LRR receptor-like serine/threonine-protein kinase GSO1"/>
    <property type="match status" value="1"/>
</dbReference>
<dbReference type="InterPro" id="IPR001611">
    <property type="entry name" value="Leu-rich_rpt"/>
</dbReference>
<evidence type="ECO:0000256" key="20">
    <source>
        <dbReference type="SAM" id="SignalP"/>
    </source>
</evidence>
<comment type="catalytic activity">
    <reaction evidence="16">
        <text>L-threonyl-[protein] + ATP = O-phospho-L-threonyl-[protein] + ADP + H(+)</text>
        <dbReference type="Rhea" id="RHEA:46608"/>
        <dbReference type="Rhea" id="RHEA-COMP:11060"/>
        <dbReference type="Rhea" id="RHEA-COMP:11605"/>
        <dbReference type="ChEBI" id="CHEBI:15378"/>
        <dbReference type="ChEBI" id="CHEBI:30013"/>
        <dbReference type="ChEBI" id="CHEBI:30616"/>
        <dbReference type="ChEBI" id="CHEBI:61977"/>
        <dbReference type="ChEBI" id="CHEBI:456216"/>
        <dbReference type="EC" id="2.7.11.1"/>
    </reaction>
</comment>
<keyword evidence="5" id="KW-0433">Leucine-rich repeat</keyword>
<name>A0AAV5EFI9_ELECO</name>
<keyword evidence="8 20" id="KW-0732">Signal</keyword>
<dbReference type="EC" id="2.7.11.1" evidence="2"/>
<evidence type="ECO:0000256" key="8">
    <source>
        <dbReference type="ARBA" id="ARBA00022729"/>
    </source>
</evidence>
<evidence type="ECO:0000313" key="23">
    <source>
        <dbReference type="EMBL" id="GJN21587.1"/>
    </source>
</evidence>
<dbReference type="InterPro" id="IPR013210">
    <property type="entry name" value="LRR_N_plant-typ"/>
</dbReference>
<comment type="subcellular location">
    <subcellularLocation>
        <location evidence="1">Cell membrane</location>
        <topology evidence="1">Single-pass membrane protein</topology>
    </subcellularLocation>
</comment>
<dbReference type="EMBL" id="BQKI01000075">
    <property type="protein sequence ID" value="GJN21587.1"/>
    <property type="molecule type" value="Genomic_DNA"/>
</dbReference>
<dbReference type="PANTHER" id="PTHR48005:SF13">
    <property type="entry name" value="SERINE_THREONINE-PROTEIN KINASE DDB_G0278509-RELATED"/>
    <property type="match status" value="1"/>
</dbReference>
<dbReference type="Gene3D" id="1.10.510.10">
    <property type="entry name" value="Transferase(Phosphotransferase) domain 1"/>
    <property type="match status" value="1"/>
</dbReference>
<dbReference type="AlphaFoldDB" id="A0AAV5EFI9"/>
<dbReference type="Pfam" id="PF00560">
    <property type="entry name" value="LRR_1"/>
    <property type="match status" value="6"/>
</dbReference>
<dbReference type="InterPro" id="IPR032675">
    <property type="entry name" value="LRR_dom_sf"/>
</dbReference>
<evidence type="ECO:0000256" key="14">
    <source>
        <dbReference type="ARBA" id="ARBA00023136"/>
    </source>
</evidence>
<keyword evidence="7 19" id="KW-0812">Transmembrane</keyword>
<organism evidence="23 24">
    <name type="scientific">Eleusine coracana subsp. coracana</name>
    <dbReference type="NCBI Taxonomy" id="191504"/>
    <lineage>
        <taxon>Eukaryota</taxon>
        <taxon>Viridiplantae</taxon>
        <taxon>Streptophyta</taxon>
        <taxon>Embryophyta</taxon>
        <taxon>Tracheophyta</taxon>
        <taxon>Spermatophyta</taxon>
        <taxon>Magnoliopsida</taxon>
        <taxon>Liliopsida</taxon>
        <taxon>Poales</taxon>
        <taxon>Poaceae</taxon>
        <taxon>PACMAD clade</taxon>
        <taxon>Chloridoideae</taxon>
        <taxon>Cynodonteae</taxon>
        <taxon>Eleusininae</taxon>
        <taxon>Eleusine</taxon>
    </lineage>
</organism>
<feature type="signal peptide" evidence="20">
    <location>
        <begin position="1"/>
        <end position="19"/>
    </location>
</feature>
<dbReference type="Pfam" id="PF07714">
    <property type="entry name" value="PK_Tyr_Ser-Thr"/>
    <property type="match status" value="1"/>
</dbReference>
<evidence type="ECO:0000256" key="7">
    <source>
        <dbReference type="ARBA" id="ARBA00022692"/>
    </source>
</evidence>
<keyword evidence="6" id="KW-0808">Transferase</keyword>
<dbReference type="SMART" id="SM00369">
    <property type="entry name" value="LRR_TYP"/>
    <property type="match status" value="6"/>
</dbReference>
<evidence type="ECO:0000256" key="3">
    <source>
        <dbReference type="ARBA" id="ARBA00022475"/>
    </source>
</evidence>
<dbReference type="GO" id="GO:0005886">
    <property type="term" value="C:plasma membrane"/>
    <property type="evidence" value="ECO:0007669"/>
    <property type="project" value="UniProtKB-SubCell"/>
</dbReference>
<dbReference type="Proteomes" id="UP001054889">
    <property type="component" value="Unassembled WGS sequence"/>
</dbReference>
<feature type="binding site" evidence="18">
    <location>
        <position position="654"/>
    </location>
    <ligand>
        <name>ATP</name>
        <dbReference type="ChEBI" id="CHEBI:30616"/>
    </ligand>
</feature>
<evidence type="ECO:0000256" key="10">
    <source>
        <dbReference type="ARBA" id="ARBA00022741"/>
    </source>
</evidence>
<feature type="domain" description="Leucine-rich repeat-containing N-terminal plant-type" evidence="22">
    <location>
        <begin position="26"/>
        <end position="64"/>
    </location>
</feature>
<evidence type="ECO:0000259" key="21">
    <source>
        <dbReference type="Pfam" id="PF07714"/>
    </source>
</evidence>
<gene>
    <name evidence="23" type="primary">gb09074</name>
    <name evidence="23" type="ORF">PR202_gb09074</name>
</gene>
<evidence type="ECO:0000259" key="22">
    <source>
        <dbReference type="Pfam" id="PF08263"/>
    </source>
</evidence>
<accession>A0AAV5EFI9</accession>
<evidence type="ECO:0000256" key="2">
    <source>
        <dbReference type="ARBA" id="ARBA00012513"/>
    </source>
</evidence>
<keyword evidence="15" id="KW-0325">Glycoprotein</keyword>
<evidence type="ECO:0000256" key="1">
    <source>
        <dbReference type="ARBA" id="ARBA00004162"/>
    </source>
</evidence>
<keyword evidence="9" id="KW-0677">Repeat</keyword>
<keyword evidence="4" id="KW-0723">Serine/threonine-protein kinase</keyword>
<evidence type="ECO:0000256" key="18">
    <source>
        <dbReference type="PROSITE-ProRule" id="PRU10141"/>
    </source>
</evidence>
<dbReference type="Pfam" id="PF08263">
    <property type="entry name" value="LRRNT_2"/>
    <property type="match status" value="1"/>
</dbReference>
<dbReference type="PANTHER" id="PTHR48005">
    <property type="entry name" value="LEUCINE RICH REPEAT KINASE 2"/>
    <property type="match status" value="1"/>
</dbReference>
<keyword evidence="12 18" id="KW-0067">ATP-binding</keyword>
<dbReference type="FunFam" id="3.80.10.10:FF:000288">
    <property type="entry name" value="LRR receptor-like serine/threonine-protein kinase EFR"/>
    <property type="match status" value="1"/>
</dbReference>
<dbReference type="InterPro" id="IPR011009">
    <property type="entry name" value="Kinase-like_dom_sf"/>
</dbReference>
<dbReference type="SUPFAM" id="SSF52058">
    <property type="entry name" value="L domain-like"/>
    <property type="match status" value="2"/>
</dbReference>
<dbReference type="SUPFAM" id="SSF56112">
    <property type="entry name" value="Protein kinase-like (PK-like)"/>
    <property type="match status" value="1"/>
</dbReference>
<evidence type="ECO:0000256" key="4">
    <source>
        <dbReference type="ARBA" id="ARBA00022527"/>
    </source>
</evidence>
<sequence length="789" mass="86139">MLTLLWLLLLCYGVSNSHCTTIPDNSTDMLSLLDFRESINDLAGALRSWNTSISHCKWPGVDCSLKHPGRVTALSLGGLGLAGPIPPSIGNLTFLGKLNLSINSFSGEFPPLNRLHKLQELILAENSLQGTIPDEIWQLPNLQRFIVSGNNLSGRLPGTLLNRSSLQIIDLTMNMLGGALPSNFGDMLPNLQVLYLHQNKFEGNIPASLGNISWLKALDLSFNDFTGQVPSSLGKHGLLQSINLQKNKLEANDSQSWEFIDTLSNFSSSLQELILGQNLFQGVIPNSIGKMTDLQQLGLGINDFTGTVPSNLGNLTGLTKLELRNNSLSGPIDEWVGKLKNLEGLILSANKFNGPIPSLIGNFTKLSILLLEENEFEGPIPSSLGNLPILSRLNLSYNNLWGSIPKEIFPPGSTLSSCALSYNNLNGSVPSVIGNLKQVLELRLSSNKFTGEIPTTLGNCEKLQILELDHNFLRGNISMTLSGLQSMTTLNLSYNNLSGVIPPKLADLRYLTQLDLSYNNLQGDVPTNGVFGHATSISLLGNRGLCGGVPDLHLPPCPVVSQRKETPYYLIRVLIPIFGFMSLMLLVYFVLTEKKMSRSKLPFPFLDEKLIKVSYEDLAQATQNFSQSNLIGSGSYGSVYRGKLVKGKLEVAVKVLNLDMHGAEKSFLSECEALRSIQHQYAGGGRSSTYGDIYSFGIVLLEMLTGKRPTDPVFENGLNVVNFVERAFPDQVMQVIDDILQEECGSITQSGSAAGSRLQQSMPEDRSFGAGACNVWVPEYAWTYPQQQG</sequence>
<evidence type="ECO:0000256" key="6">
    <source>
        <dbReference type="ARBA" id="ARBA00022679"/>
    </source>
</evidence>
<dbReference type="InterPro" id="IPR017441">
    <property type="entry name" value="Protein_kinase_ATP_BS"/>
</dbReference>
<keyword evidence="3" id="KW-1003">Cell membrane</keyword>
<protein>
    <recommendedName>
        <fullName evidence="2">non-specific serine/threonine protein kinase</fullName>
        <ecNumber evidence="2">2.7.11.1</ecNumber>
    </recommendedName>
</protein>
<reference evidence="23" key="1">
    <citation type="journal article" date="2018" name="DNA Res.">
        <title>Multiple hybrid de novo genome assembly of finger millet, an orphan allotetraploid crop.</title>
        <authorList>
            <person name="Hatakeyama M."/>
            <person name="Aluri S."/>
            <person name="Balachadran M.T."/>
            <person name="Sivarajan S.R."/>
            <person name="Patrignani A."/>
            <person name="Gruter S."/>
            <person name="Poveda L."/>
            <person name="Shimizu-Inatsugi R."/>
            <person name="Baeten J."/>
            <person name="Francoijs K.J."/>
            <person name="Nataraja K.N."/>
            <person name="Reddy Y.A.N."/>
            <person name="Phadnis S."/>
            <person name="Ravikumar R.L."/>
            <person name="Schlapbach R."/>
            <person name="Sreeman S.M."/>
            <person name="Shimizu K.K."/>
        </authorList>
    </citation>
    <scope>NUCLEOTIDE SEQUENCE</scope>
</reference>
<evidence type="ECO:0000256" key="5">
    <source>
        <dbReference type="ARBA" id="ARBA00022614"/>
    </source>
</evidence>
<keyword evidence="14 19" id="KW-0472">Membrane</keyword>
<dbReference type="InterPro" id="IPR001245">
    <property type="entry name" value="Ser-Thr/Tyr_kinase_cat_dom"/>
</dbReference>
<dbReference type="Pfam" id="PF13855">
    <property type="entry name" value="LRR_8"/>
    <property type="match status" value="1"/>
</dbReference>
<comment type="catalytic activity">
    <reaction evidence="17">
        <text>L-seryl-[protein] + ATP = O-phospho-L-seryl-[protein] + ADP + H(+)</text>
        <dbReference type="Rhea" id="RHEA:17989"/>
        <dbReference type="Rhea" id="RHEA-COMP:9863"/>
        <dbReference type="Rhea" id="RHEA-COMP:11604"/>
        <dbReference type="ChEBI" id="CHEBI:15378"/>
        <dbReference type="ChEBI" id="CHEBI:29999"/>
        <dbReference type="ChEBI" id="CHEBI:30616"/>
        <dbReference type="ChEBI" id="CHEBI:83421"/>
        <dbReference type="ChEBI" id="CHEBI:456216"/>
        <dbReference type="EC" id="2.7.11.1"/>
    </reaction>
</comment>
<dbReference type="GO" id="GO:0004674">
    <property type="term" value="F:protein serine/threonine kinase activity"/>
    <property type="evidence" value="ECO:0007669"/>
    <property type="project" value="UniProtKB-KW"/>
</dbReference>
<dbReference type="InterPro" id="IPR051420">
    <property type="entry name" value="Ser_Thr_Kinases_DiverseReg"/>
</dbReference>
<dbReference type="Gene3D" id="3.80.10.10">
    <property type="entry name" value="Ribonuclease Inhibitor"/>
    <property type="match status" value="3"/>
</dbReference>
<evidence type="ECO:0000256" key="19">
    <source>
        <dbReference type="SAM" id="Phobius"/>
    </source>
</evidence>
<dbReference type="GO" id="GO:0005524">
    <property type="term" value="F:ATP binding"/>
    <property type="evidence" value="ECO:0007669"/>
    <property type="project" value="UniProtKB-UniRule"/>
</dbReference>
<keyword evidence="24" id="KW-1185">Reference proteome</keyword>
<dbReference type="InterPro" id="IPR003591">
    <property type="entry name" value="Leu-rich_rpt_typical-subtyp"/>
</dbReference>
<dbReference type="Gene3D" id="3.30.200.20">
    <property type="entry name" value="Phosphorylase Kinase, domain 1"/>
    <property type="match status" value="1"/>
</dbReference>
<keyword evidence="13 19" id="KW-1133">Transmembrane helix</keyword>
<keyword evidence="10 18" id="KW-0547">Nucleotide-binding</keyword>
<evidence type="ECO:0000256" key="16">
    <source>
        <dbReference type="ARBA" id="ARBA00047899"/>
    </source>
</evidence>
<evidence type="ECO:0000313" key="24">
    <source>
        <dbReference type="Proteomes" id="UP001054889"/>
    </source>
</evidence>
<evidence type="ECO:0000256" key="9">
    <source>
        <dbReference type="ARBA" id="ARBA00022737"/>
    </source>
</evidence>
<feature type="chain" id="PRO_5043596189" description="non-specific serine/threonine protein kinase" evidence="20">
    <location>
        <begin position="20"/>
        <end position="789"/>
    </location>
</feature>
<reference evidence="23" key="2">
    <citation type="submission" date="2021-12" db="EMBL/GenBank/DDBJ databases">
        <title>Resequencing data analysis of finger millet.</title>
        <authorList>
            <person name="Hatakeyama M."/>
            <person name="Aluri S."/>
            <person name="Balachadran M.T."/>
            <person name="Sivarajan S.R."/>
            <person name="Poveda L."/>
            <person name="Shimizu-Inatsugi R."/>
            <person name="Schlapbach R."/>
            <person name="Sreeman S.M."/>
            <person name="Shimizu K.K."/>
        </authorList>
    </citation>
    <scope>NUCLEOTIDE SEQUENCE</scope>
</reference>
<proteinExistence type="predicted"/>
<evidence type="ECO:0000256" key="11">
    <source>
        <dbReference type="ARBA" id="ARBA00022777"/>
    </source>
</evidence>
<evidence type="ECO:0000256" key="15">
    <source>
        <dbReference type="ARBA" id="ARBA00023180"/>
    </source>
</evidence>
<evidence type="ECO:0000256" key="12">
    <source>
        <dbReference type="ARBA" id="ARBA00022840"/>
    </source>
</evidence>